<dbReference type="EMBL" id="FNAO01000008">
    <property type="protein sequence ID" value="SDE84665.1"/>
    <property type="molecule type" value="Genomic_DNA"/>
</dbReference>
<dbReference type="Proteomes" id="UP000199109">
    <property type="component" value="Unassembled WGS sequence"/>
</dbReference>
<dbReference type="InterPro" id="IPR036812">
    <property type="entry name" value="NAD(P)_OxRdtase_dom_sf"/>
</dbReference>
<dbReference type="AlphaFoldDB" id="A0A1G7G9B5"/>
<dbReference type="Pfam" id="PF00248">
    <property type="entry name" value="Aldo_ket_red"/>
    <property type="match status" value="1"/>
</dbReference>
<proteinExistence type="predicted"/>
<dbReference type="InterPro" id="IPR023210">
    <property type="entry name" value="NADP_OxRdtase_dom"/>
</dbReference>
<keyword evidence="4" id="KW-1185">Reference proteome</keyword>
<feature type="transmembrane region" description="Helical" evidence="1">
    <location>
        <begin position="15"/>
        <end position="35"/>
    </location>
</feature>
<evidence type="ECO:0000313" key="4">
    <source>
        <dbReference type="Proteomes" id="UP000199109"/>
    </source>
</evidence>
<sequence length="313" mass="35180">MKKFNAMHYSRRQILQFYGLSGVGLAITPSLFSFMKNETIRQRVIPSSGKKLPVVGIGTWQTFDVDGDEAIMATLKQVLNEIYSLGGTVIDSSPMYGSSEATVGQLTAALPSQDEFFFATKVWISGKQAGIDQMNSSFQKMKRSAMDLMQIHNLVDWETHVKTLKAWKEQGKITYWGLTHYLDSAHATLEKIIQQEKPDFVQFNYSIRARHAEQYLFDTCEKYGTAVVINQPFESGSLFRTVKDKELPAWVGEYGIKSWGQYFLKFILSNETVTCVIPGTSKPNHAIDNMGAGYGALPDTKGREKMAAYMNSL</sequence>
<evidence type="ECO:0000256" key="1">
    <source>
        <dbReference type="SAM" id="Phobius"/>
    </source>
</evidence>
<protein>
    <submittedName>
        <fullName evidence="3">Aldo/keto reductase</fullName>
    </submittedName>
</protein>
<keyword evidence="1" id="KW-0472">Membrane</keyword>
<gene>
    <name evidence="3" type="ORF">SAMN05421636_10826</name>
</gene>
<accession>A0A1G7G9B5</accession>
<dbReference type="CDD" id="cd19095">
    <property type="entry name" value="AKR_PA4992-like"/>
    <property type="match status" value="1"/>
</dbReference>
<name>A0A1G7G9B5_9FLAO</name>
<evidence type="ECO:0000259" key="2">
    <source>
        <dbReference type="Pfam" id="PF00248"/>
    </source>
</evidence>
<dbReference type="PANTHER" id="PTHR43638">
    <property type="entry name" value="OXIDOREDUCTASE, ALDO/KETO REDUCTASE FAMILY PROTEIN"/>
    <property type="match status" value="1"/>
</dbReference>
<keyword evidence="1" id="KW-0812">Transmembrane</keyword>
<keyword evidence="1" id="KW-1133">Transmembrane helix</keyword>
<dbReference type="RefSeq" id="WP_217633331.1">
    <property type="nucleotide sequence ID" value="NZ_FNAO01000008.1"/>
</dbReference>
<organism evidence="3 4">
    <name type="scientific">Pricia antarctica</name>
    <dbReference type="NCBI Taxonomy" id="641691"/>
    <lineage>
        <taxon>Bacteria</taxon>
        <taxon>Pseudomonadati</taxon>
        <taxon>Bacteroidota</taxon>
        <taxon>Flavobacteriia</taxon>
        <taxon>Flavobacteriales</taxon>
        <taxon>Flavobacteriaceae</taxon>
        <taxon>Pricia</taxon>
    </lineage>
</organism>
<dbReference type="STRING" id="641691.SAMN05421636_10826"/>
<evidence type="ECO:0000313" key="3">
    <source>
        <dbReference type="EMBL" id="SDE84665.1"/>
    </source>
</evidence>
<reference evidence="3 4" key="1">
    <citation type="submission" date="2016-10" db="EMBL/GenBank/DDBJ databases">
        <authorList>
            <person name="de Groot N.N."/>
        </authorList>
    </citation>
    <scope>NUCLEOTIDE SEQUENCE [LARGE SCALE GENOMIC DNA]</scope>
    <source>
        <strain evidence="3 4">DSM 23421</strain>
    </source>
</reference>
<feature type="domain" description="NADP-dependent oxidoreductase" evidence="2">
    <location>
        <begin position="55"/>
        <end position="293"/>
    </location>
</feature>
<dbReference type="PANTHER" id="PTHR43638:SF3">
    <property type="entry name" value="ALDEHYDE REDUCTASE"/>
    <property type="match status" value="1"/>
</dbReference>
<dbReference type="Gene3D" id="3.20.20.100">
    <property type="entry name" value="NADP-dependent oxidoreductase domain"/>
    <property type="match status" value="1"/>
</dbReference>
<dbReference type="SUPFAM" id="SSF51430">
    <property type="entry name" value="NAD(P)-linked oxidoreductase"/>
    <property type="match status" value="1"/>
</dbReference>